<dbReference type="HOGENOM" id="CLU_005391_3_6_6"/>
<evidence type="ECO:0000256" key="1">
    <source>
        <dbReference type="ARBA" id="ARBA00009986"/>
    </source>
</evidence>
<proteinExistence type="inferred from homology"/>
<dbReference type="OrthoDB" id="9812625at2"/>
<dbReference type="InterPro" id="IPR012394">
    <property type="entry name" value="Aldehyde_DH_NAD(P)"/>
</dbReference>
<dbReference type="PROSITE" id="PS00687">
    <property type="entry name" value="ALDEHYDE_DEHYDR_GLU"/>
    <property type="match status" value="1"/>
</dbReference>
<dbReference type="FunFam" id="3.40.605.10:FF:000004">
    <property type="entry name" value="Aldehyde dehydrogenase"/>
    <property type="match status" value="1"/>
</dbReference>
<dbReference type="KEGG" id="gps:C427_3143"/>
<dbReference type="PANTHER" id="PTHR43570:SF20">
    <property type="entry name" value="ALDEHYDE DEHYDROGENASE ALDX-RELATED"/>
    <property type="match status" value="1"/>
</dbReference>
<dbReference type="InterPro" id="IPR029510">
    <property type="entry name" value="Ald_DH_CS_GLU"/>
</dbReference>
<dbReference type="Pfam" id="PF00171">
    <property type="entry name" value="Aldedh"/>
    <property type="match status" value="1"/>
</dbReference>
<dbReference type="Gene3D" id="3.40.309.10">
    <property type="entry name" value="Aldehyde Dehydrogenase, Chain A, domain 2"/>
    <property type="match status" value="1"/>
</dbReference>
<dbReference type="PATRIC" id="fig|1129794.4.peg.3126"/>
<dbReference type="GO" id="GO:0005737">
    <property type="term" value="C:cytoplasm"/>
    <property type="evidence" value="ECO:0007669"/>
    <property type="project" value="TreeGrafter"/>
</dbReference>
<dbReference type="RefSeq" id="WP_007641671.1">
    <property type="nucleotide sequence ID" value="NC_020514.1"/>
</dbReference>
<sequence length="471" mass="51704">MIEDAIKTDLTDILTTLKNSFKKTPFPEIQQRQQDLKALKALLLENQDALIKAMDQDFGSRSSDDSKIGDILTTVQGINYSLDRLKKWMKPSKRHLSMLLQPASARVEYQPLGVIGIIVPWNYPVFLGLGPLTAALAAGNKAMIKMSEYTPHTASIIKQLVDKYFEPNKISIVEGDASVAAAFSSLPFDHLFFTGSTNVGKLVMRAAAEHLVPVTLELGGKSPAIIADDMDINTAVERFILGKTLNAGQTCVAPDYIFCPKGKTQQLIDAIEKTFERMYPSVKDNKDYTSVINPAQHARLQLLIDDAQAKGAVITPLGSDPGCSKTRQMPLTLIHGVNKEMLVMQQEIFGPLLPIVEYDALQQAIDYINADERPLALYIYSFNKACQDQILKSTHSGGVCINDAAFHVAAEDLPFGGVGSSGMGSYHGSEGFKTFSHAKSILSRGRVSFGKFLFPPFGTAVHNLIYKLYIR</sequence>
<evidence type="ECO:0000256" key="2">
    <source>
        <dbReference type="ARBA" id="ARBA00023002"/>
    </source>
</evidence>
<evidence type="ECO:0000256" key="6">
    <source>
        <dbReference type="PROSITE-ProRule" id="PRU10007"/>
    </source>
</evidence>
<accession>K6Z375</accession>
<evidence type="ECO:0000256" key="5">
    <source>
        <dbReference type="PIRSR" id="PIRSR036492-1"/>
    </source>
</evidence>
<evidence type="ECO:0000256" key="4">
    <source>
        <dbReference type="PIRNR" id="PIRNR036492"/>
    </source>
</evidence>
<keyword evidence="10" id="KW-1185">Reference proteome</keyword>
<dbReference type="SUPFAM" id="SSF53720">
    <property type="entry name" value="ALDH-like"/>
    <property type="match status" value="1"/>
</dbReference>
<dbReference type="STRING" id="1129794.C427_3143"/>
<organism evidence="9 10">
    <name type="scientific">Paraglaciecola psychrophila 170</name>
    <dbReference type="NCBI Taxonomy" id="1129794"/>
    <lineage>
        <taxon>Bacteria</taxon>
        <taxon>Pseudomonadati</taxon>
        <taxon>Pseudomonadota</taxon>
        <taxon>Gammaproteobacteria</taxon>
        <taxon>Alteromonadales</taxon>
        <taxon>Alteromonadaceae</taxon>
        <taxon>Paraglaciecola</taxon>
    </lineage>
</organism>
<dbReference type="InterPro" id="IPR016161">
    <property type="entry name" value="Ald_DH/histidinol_DH"/>
</dbReference>
<protein>
    <recommendedName>
        <fullName evidence="4">Aldehyde dehydrogenase</fullName>
    </recommendedName>
</protein>
<dbReference type="InterPro" id="IPR016162">
    <property type="entry name" value="Ald_DH_N"/>
</dbReference>
<dbReference type="GO" id="GO:0004029">
    <property type="term" value="F:aldehyde dehydrogenase (NAD+) activity"/>
    <property type="evidence" value="ECO:0007669"/>
    <property type="project" value="TreeGrafter"/>
</dbReference>
<dbReference type="PANTHER" id="PTHR43570">
    <property type="entry name" value="ALDEHYDE DEHYDROGENASE"/>
    <property type="match status" value="1"/>
</dbReference>
<evidence type="ECO:0000256" key="3">
    <source>
        <dbReference type="ARBA" id="ARBA00023027"/>
    </source>
</evidence>
<gene>
    <name evidence="9" type="ORF">C427_3143</name>
</gene>
<evidence type="ECO:0000313" key="10">
    <source>
        <dbReference type="Proteomes" id="UP000011864"/>
    </source>
</evidence>
<evidence type="ECO:0000313" key="9">
    <source>
        <dbReference type="EMBL" id="AGH45252.1"/>
    </source>
</evidence>
<dbReference type="InterPro" id="IPR015590">
    <property type="entry name" value="Aldehyde_DH_dom"/>
</dbReference>
<dbReference type="Proteomes" id="UP000011864">
    <property type="component" value="Chromosome"/>
</dbReference>
<reference evidence="9 10" key="1">
    <citation type="journal article" date="2013" name="Genome Announc.">
        <title>Complete Genome Sequence of Glaciecola psychrophila Strain 170T.</title>
        <authorList>
            <person name="Yin J."/>
            <person name="Chen J."/>
            <person name="Liu G."/>
            <person name="Yu Y."/>
            <person name="Song L."/>
            <person name="Wang X."/>
            <person name="Qu X."/>
        </authorList>
    </citation>
    <scope>NUCLEOTIDE SEQUENCE [LARGE SCALE GENOMIC DNA]</scope>
    <source>
        <strain evidence="9 10">170</strain>
    </source>
</reference>
<feature type="domain" description="Aldehyde dehydrogenase" evidence="8">
    <location>
        <begin position="15"/>
        <end position="441"/>
    </location>
</feature>
<dbReference type="AlphaFoldDB" id="K6Z375"/>
<evidence type="ECO:0000259" key="8">
    <source>
        <dbReference type="Pfam" id="PF00171"/>
    </source>
</evidence>
<dbReference type="InterPro" id="IPR016163">
    <property type="entry name" value="Ald_DH_C"/>
</dbReference>
<feature type="active site" evidence="5">
    <location>
        <position position="251"/>
    </location>
</feature>
<dbReference type="FunFam" id="3.40.309.10:FF:000003">
    <property type="entry name" value="Aldehyde dehydrogenase"/>
    <property type="match status" value="1"/>
</dbReference>
<dbReference type="Gene3D" id="3.40.605.10">
    <property type="entry name" value="Aldehyde Dehydrogenase, Chain A, domain 1"/>
    <property type="match status" value="1"/>
</dbReference>
<keyword evidence="2 4" id="KW-0560">Oxidoreductase</keyword>
<evidence type="ECO:0000256" key="7">
    <source>
        <dbReference type="RuleBase" id="RU003345"/>
    </source>
</evidence>
<dbReference type="EMBL" id="CP003837">
    <property type="protein sequence ID" value="AGH45252.1"/>
    <property type="molecule type" value="Genomic_DNA"/>
</dbReference>
<comment type="similarity">
    <text evidence="1 4 7">Belongs to the aldehyde dehydrogenase family.</text>
</comment>
<dbReference type="eggNOG" id="COG1012">
    <property type="taxonomic scope" value="Bacteria"/>
</dbReference>
<dbReference type="GO" id="GO:0006081">
    <property type="term" value="P:aldehyde metabolic process"/>
    <property type="evidence" value="ECO:0007669"/>
    <property type="project" value="InterPro"/>
</dbReference>
<dbReference type="CDD" id="cd07133">
    <property type="entry name" value="ALDH_CALDH_CalB"/>
    <property type="match status" value="1"/>
</dbReference>
<name>K6Z375_9ALTE</name>
<keyword evidence="3" id="KW-0520">NAD</keyword>
<dbReference type="PIRSF" id="PIRSF036492">
    <property type="entry name" value="ALDH"/>
    <property type="match status" value="1"/>
</dbReference>
<feature type="active site" evidence="5 6">
    <location>
        <position position="217"/>
    </location>
</feature>